<dbReference type="EMBL" id="JBHSDC010000022">
    <property type="protein sequence ID" value="MFC4232645.1"/>
    <property type="molecule type" value="Genomic_DNA"/>
</dbReference>
<keyword evidence="1" id="KW-1133">Transmembrane helix</keyword>
<sequence>METKVTSPALKGTLIALVLIVFGLAIYFTGQSQNKALSSIGLVLYAVAIAYSAIYYAKQKNGNVTFGNAFADGFKTSAAATALFVVYTFIAIKFIMPDIVDLSIEEARKNMVEKKMSPEQVDAGIAMTQRLFIPFAVGGALFIYLIVGLIASLIGAAIAKKNPEASPFA</sequence>
<evidence type="ECO:0000256" key="1">
    <source>
        <dbReference type="SAM" id="Phobius"/>
    </source>
</evidence>
<feature type="transmembrane region" description="Helical" evidence="1">
    <location>
        <begin position="78"/>
        <end position="96"/>
    </location>
</feature>
<protein>
    <submittedName>
        <fullName evidence="2">DUF4199 domain-containing protein</fullName>
    </submittedName>
</protein>
<proteinExistence type="predicted"/>
<feature type="transmembrane region" description="Helical" evidence="1">
    <location>
        <begin position="131"/>
        <end position="159"/>
    </location>
</feature>
<dbReference type="RefSeq" id="WP_379014582.1">
    <property type="nucleotide sequence ID" value="NZ_JBHSDC010000022.1"/>
</dbReference>
<comment type="caution">
    <text evidence="2">The sequence shown here is derived from an EMBL/GenBank/DDBJ whole genome shotgun (WGS) entry which is preliminary data.</text>
</comment>
<keyword evidence="1" id="KW-0812">Transmembrane</keyword>
<keyword evidence="1" id="KW-0472">Membrane</keyword>
<evidence type="ECO:0000313" key="3">
    <source>
        <dbReference type="Proteomes" id="UP001595906"/>
    </source>
</evidence>
<organism evidence="2 3">
    <name type="scientific">Parasediminibacterium paludis</name>
    <dbReference type="NCBI Taxonomy" id="908966"/>
    <lineage>
        <taxon>Bacteria</taxon>
        <taxon>Pseudomonadati</taxon>
        <taxon>Bacteroidota</taxon>
        <taxon>Chitinophagia</taxon>
        <taxon>Chitinophagales</taxon>
        <taxon>Chitinophagaceae</taxon>
        <taxon>Parasediminibacterium</taxon>
    </lineage>
</organism>
<reference evidence="3" key="1">
    <citation type="journal article" date="2019" name="Int. J. Syst. Evol. Microbiol.">
        <title>The Global Catalogue of Microorganisms (GCM) 10K type strain sequencing project: providing services to taxonomists for standard genome sequencing and annotation.</title>
        <authorList>
            <consortium name="The Broad Institute Genomics Platform"/>
            <consortium name="The Broad Institute Genome Sequencing Center for Infectious Disease"/>
            <person name="Wu L."/>
            <person name="Ma J."/>
        </authorList>
    </citation>
    <scope>NUCLEOTIDE SEQUENCE [LARGE SCALE GENOMIC DNA]</scope>
    <source>
        <strain evidence="3">CECT 8010</strain>
    </source>
</reference>
<dbReference type="InterPro" id="IPR025250">
    <property type="entry name" value="DUF4199"/>
</dbReference>
<accession>A0ABV8Q0P2</accession>
<evidence type="ECO:0000313" key="2">
    <source>
        <dbReference type="EMBL" id="MFC4232645.1"/>
    </source>
</evidence>
<dbReference type="Pfam" id="PF13858">
    <property type="entry name" value="DUF4199"/>
    <property type="match status" value="1"/>
</dbReference>
<feature type="transmembrane region" description="Helical" evidence="1">
    <location>
        <begin position="36"/>
        <end position="57"/>
    </location>
</feature>
<name>A0ABV8Q0P2_9BACT</name>
<keyword evidence="3" id="KW-1185">Reference proteome</keyword>
<feature type="transmembrane region" description="Helical" evidence="1">
    <location>
        <begin position="12"/>
        <end position="30"/>
    </location>
</feature>
<gene>
    <name evidence="2" type="ORF">ACFOW1_12145</name>
</gene>
<dbReference type="Proteomes" id="UP001595906">
    <property type="component" value="Unassembled WGS sequence"/>
</dbReference>